<dbReference type="OrthoDB" id="10267182at2759"/>
<evidence type="ECO:0000256" key="6">
    <source>
        <dbReference type="PIRSR" id="PIRSR031051-1"/>
    </source>
</evidence>
<dbReference type="PANTHER" id="PTHR20889:SF12">
    <property type="entry name" value="LP01149P"/>
    <property type="match status" value="1"/>
</dbReference>
<dbReference type="Pfam" id="PF06888">
    <property type="entry name" value="Put_Phosphatase"/>
    <property type="match status" value="1"/>
</dbReference>
<protein>
    <submittedName>
        <fullName evidence="9">Pyridoxal phosphate phosphatase PHOSPHO2</fullName>
    </submittedName>
</protein>
<evidence type="ECO:0000256" key="5">
    <source>
        <dbReference type="ARBA" id="ARBA00022842"/>
    </source>
</evidence>
<keyword evidence="10" id="KW-1185">Reference proteome</keyword>
<evidence type="ECO:0000313" key="9">
    <source>
        <dbReference type="EMBL" id="OWF35641.1"/>
    </source>
</evidence>
<dbReference type="PANTHER" id="PTHR20889">
    <property type="entry name" value="PHOSPHATASE, ORPHAN 1, 2"/>
    <property type="match status" value="1"/>
</dbReference>
<evidence type="ECO:0000256" key="3">
    <source>
        <dbReference type="ARBA" id="ARBA00022723"/>
    </source>
</evidence>
<dbReference type="Gene3D" id="3.40.50.1000">
    <property type="entry name" value="HAD superfamily/HAD-like"/>
    <property type="match status" value="1"/>
</dbReference>
<keyword evidence="3 8" id="KW-0479">Metal-binding</keyword>
<keyword evidence="4" id="KW-0378">Hydrolase</keyword>
<evidence type="ECO:0000256" key="7">
    <source>
        <dbReference type="PIRSR" id="PIRSR031051-2"/>
    </source>
</evidence>
<dbReference type="EMBL" id="NEDP02076716">
    <property type="protein sequence ID" value="OWF35641.1"/>
    <property type="molecule type" value="Genomic_DNA"/>
</dbReference>
<feature type="binding site" evidence="7">
    <location>
        <position position="40"/>
    </location>
    <ligand>
        <name>substrate</name>
    </ligand>
</feature>
<feature type="binding site" evidence="8">
    <location>
        <position position="31"/>
    </location>
    <ligand>
        <name>Mg(2+)</name>
        <dbReference type="ChEBI" id="CHEBI:18420"/>
    </ligand>
</feature>
<sequence>MINKLIQFITRRHNIKIEKMTGRLLLAFDFDHTMVEENSDLWVKRLAPGGELPQEIEDKYSNDGWTDYMATIFEFLHGTGIRQPDFKQCLAEIPLTVGFKHLLEHVHKQGHECIIISDSNSTFIRYLLEQNNLENMISKVYTNPAKFDEEGCLRIDFYHHQDWCDLSTVNLCKGHILTEHIREQAEQGRTYSHVLYVGDGSNDLCPSLTLSDKDYACPRVNLSMWKKINAILAGDDNYKQYSLKANVLEWESGADILKLVKELESGKS</sequence>
<comment type="similarity">
    <text evidence="2">Belongs to the HAD-like hydrolase superfamily. PHOSPHO family.</text>
</comment>
<name>A0A210PGP5_MIZYE</name>
<keyword evidence="5 8" id="KW-0460">Magnesium</keyword>
<evidence type="ECO:0000313" key="10">
    <source>
        <dbReference type="Proteomes" id="UP000242188"/>
    </source>
</evidence>
<reference evidence="9 10" key="1">
    <citation type="journal article" date="2017" name="Nat. Ecol. Evol.">
        <title>Scallop genome provides insights into evolution of bilaterian karyotype and development.</title>
        <authorList>
            <person name="Wang S."/>
            <person name="Zhang J."/>
            <person name="Jiao W."/>
            <person name="Li J."/>
            <person name="Xun X."/>
            <person name="Sun Y."/>
            <person name="Guo X."/>
            <person name="Huan P."/>
            <person name="Dong B."/>
            <person name="Zhang L."/>
            <person name="Hu X."/>
            <person name="Sun X."/>
            <person name="Wang J."/>
            <person name="Zhao C."/>
            <person name="Wang Y."/>
            <person name="Wang D."/>
            <person name="Huang X."/>
            <person name="Wang R."/>
            <person name="Lv J."/>
            <person name="Li Y."/>
            <person name="Zhang Z."/>
            <person name="Liu B."/>
            <person name="Lu W."/>
            <person name="Hui Y."/>
            <person name="Liang J."/>
            <person name="Zhou Z."/>
            <person name="Hou R."/>
            <person name="Li X."/>
            <person name="Liu Y."/>
            <person name="Li H."/>
            <person name="Ning X."/>
            <person name="Lin Y."/>
            <person name="Zhao L."/>
            <person name="Xing Q."/>
            <person name="Dou J."/>
            <person name="Li Y."/>
            <person name="Mao J."/>
            <person name="Guo H."/>
            <person name="Dou H."/>
            <person name="Li T."/>
            <person name="Mu C."/>
            <person name="Jiang W."/>
            <person name="Fu Q."/>
            <person name="Fu X."/>
            <person name="Miao Y."/>
            <person name="Liu J."/>
            <person name="Yu Q."/>
            <person name="Li R."/>
            <person name="Liao H."/>
            <person name="Li X."/>
            <person name="Kong Y."/>
            <person name="Jiang Z."/>
            <person name="Chourrout D."/>
            <person name="Li R."/>
            <person name="Bao Z."/>
        </authorList>
    </citation>
    <scope>NUCLEOTIDE SEQUENCE [LARGE SCALE GENOMIC DNA]</scope>
    <source>
        <strain evidence="9 10">PY_sf001</strain>
    </source>
</reference>
<dbReference type="NCBIfam" id="TIGR01489">
    <property type="entry name" value="DKMTPPase-SF"/>
    <property type="match status" value="1"/>
</dbReference>
<dbReference type="NCBIfam" id="TIGR01488">
    <property type="entry name" value="HAD-SF-IB"/>
    <property type="match status" value="1"/>
</dbReference>
<dbReference type="SUPFAM" id="SSF56784">
    <property type="entry name" value="HAD-like"/>
    <property type="match status" value="1"/>
</dbReference>
<dbReference type="InterPro" id="IPR016965">
    <property type="entry name" value="Pase_PHOSPHO-typ"/>
</dbReference>
<dbReference type="STRING" id="6573.A0A210PGP5"/>
<feature type="binding site" evidence="8">
    <location>
        <position position="199"/>
    </location>
    <ligand>
        <name>Mg(2+)</name>
        <dbReference type="ChEBI" id="CHEBI:18420"/>
    </ligand>
</feature>
<feature type="active site" description="Nucleophile" evidence="6">
    <location>
        <position position="29"/>
    </location>
</feature>
<feature type="binding site" evidence="7">
    <location>
        <position position="118"/>
    </location>
    <ligand>
        <name>substrate</name>
    </ligand>
</feature>
<accession>A0A210PGP5</accession>
<dbReference type="Proteomes" id="UP000242188">
    <property type="component" value="Unassembled WGS sequence"/>
</dbReference>
<organism evidence="9 10">
    <name type="scientific">Mizuhopecten yessoensis</name>
    <name type="common">Japanese scallop</name>
    <name type="synonym">Patinopecten yessoensis</name>
    <dbReference type="NCBI Taxonomy" id="6573"/>
    <lineage>
        <taxon>Eukaryota</taxon>
        <taxon>Metazoa</taxon>
        <taxon>Spiralia</taxon>
        <taxon>Lophotrochozoa</taxon>
        <taxon>Mollusca</taxon>
        <taxon>Bivalvia</taxon>
        <taxon>Autobranchia</taxon>
        <taxon>Pteriomorphia</taxon>
        <taxon>Pectinida</taxon>
        <taxon>Pectinoidea</taxon>
        <taxon>Pectinidae</taxon>
        <taxon>Mizuhopecten</taxon>
    </lineage>
</organism>
<gene>
    <name evidence="9" type="ORF">KP79_PYT19262</name>
</gene>
<dbReference type="PIRSF" id="PIRSF031051">
    <property type="entry name" value="PyrdxlP_Pase_PHOSPHO2"/>
    <property type="match status" value="1"/>
</dbReference>
<evidence type="ECO:0000256" key="1">
    <source>
        <dbReference type="ARBA" id="ARBA00001946"/>
    </source>
</evidence>
<evidence type="ECO:0000256" key="8">
    <source>
        <dbReference type="PIRSR" id="PIRSR031051-3"/>
    </source>
</evidence>
<dbReference type="InterPro" id="IPR036412">
    <property type="entry name" value="HAD-like_sf"/>
</dbReference>
<dbReference type="InterPro" id="IPR023214">
    <property type="entry name" value="HAD_sf"/>
</dbReference>
<proteinExistence type="inferred from homology"/>
<feature type="active site" description="Proton donor" evidence="6">
    <location>
        <position position="31"/>
    </location>
</feature>
<dbReference type="AlphaFoldDB" id="A0A210PGP5"/>
<comment type="cofactor">
    <cofactor evidence="1 8">
        <name>Mg(2+)</name>
        <dbReference type="ChEBI" id="CHEBI:18420"/>
    </cofactor>
</comment>
<comment type="caution">
    <text evidence="9">The sequence shown here is derived from an EMBL/GenBank/DDBJ whole genome shotgun (WGS) entry which is preliminary data.</text>
</comment>
<evidence type="ECO:0000256" key="4">
    <source>
        <dbReference type="ARBA" id="ARBA00022801"/>
    </source>
</evidence>
<dbReference type="GO" id="GO:0016791">
    <property type="term" value="F:phosphatase activity"/>
    <property type="evidence" value="ECO:0007669"/>
    <property type="project" value="InterPro"/>
</dbReference>
<evidence type="ECO:0000256" key="2">
    <source>
        <dbReference type="ARBA" id="ARBA00008541"/>
    </source>
</evidence>
<dbReference type="GO" id="GO:0046872">
    <property type="term" value="F:metal ion binding"/>
    <property type="evidence" value="ECO:0007669"/>
    <property type="project" value="UniProtKB-KW"/>
</dbReference>
<dbReference type="InterPro" id="IPR006384">
    <property type="entry name" value="HAD_hydro_PyrdxlP_Pase-like"/>
</dbReference>
<feature type="binding site" evidence="8">
    <location>
        <position position="29"/>
    </location>
    <ligand>
        <name>Mg(2+)</name>
        <dbReference type="ChEBI" id="CHEBI:18420"/>
    </ligand>
</feature>